<evidence type="ECO:0000313" key="1">
    <source>
        <dbReference type="EMBL" id="CQR59524.1"/>
    </source>
</evidence>
<sequence length="82" mass="8814">MSAGGQVVASRVEVTGCGTRYEDLTADGQVHVEYAPPLGEPWFEGEDDPDYNPICGCPRLPKQWCEGCGGCVVCGQCREPHV</sequence>
<evidence type="ECO:0000313" key="2">
    <source>
        <dbReference type="Proteomes" id="UP000035016"/>
    </source>
</evidence>
<dbReference type="Proteomes" id="UP000035016">
    <property type="component" value="Chromosome Chromosome"/>
</dbReference>
<protein>
    <submittedName>
        <fullName evidence="1">Uncharacterized protein</fullName>
    </submittedName>
</protein>
<dbReference type="RefSeq" id="WP_029381922.1">
    <property type="nucleotide sequence ID" value="NZ_AZSD01000071.1"/>
</dbReference>
<organism evidence="1 2">
    <name type="scientific">Streptomyces leeuwenhoekii</name>
    <dbReference type="NCBI Taxonomy" id="1437453"/>
    <lineage>
        <taxon>Bacteria</taxon>
        <taxon>Bacillati</taxon>
        <taxon>Actinomycetota</taxon>
        <taxon>Actinomycetes</taxon>
        <taxon>Kitasatosporales</taxon>
        <taxon>Streptomycetaceae</taxon>
        <taxon>Streptomyces</taxon>
    </lineage>
</organism>
<reference evidence="1 2" key="1">
    <citation type="submission" date="2015-02" db="EMBL/GenBank/DDBJ databases">
        <authorList>
            <person name="Gomez-Escribano P.J."/>
        </authorList>
    </citation>
    <scope>NUCLEOTIDE SEQUENCE [LARGE SCALE GENOMIC DNA]</scope>
    <source>
        <strain evidence="2">C34 (DSM 42122 / NRRL B-24963)</strain>
    </source>
</reference>
<dbReference type="AlphaFoldDB" id="A0A0F7VKQ7"/>
<gene>
    <name evidence="1" type="primary">sle_00620</name>
</gene>
<name>A0A0F7VKQ7_STRLW</name>
<accession>A0A0F7VKQ7</accession>
<dbReference type="KEGG" id="sle:sle_00620"/>
<dbReference type="EMBL" id="LN831790">
    <property type="protein sequence ID" value="CQR59524.1"/>
    <property type="molecule type" value="Genomic_DNA"/>
</dbReference>
<proteinExistence type="predicted"/>